<sequence length="75" mass="8744">MVLCTFCFYLYHNWYYFCHRGFGSEAFLSDHVHAPGRFLAVLGAMGENEYTMADAWESCWPGFANILLTFPRLLH</sequence>
<dbReference type="Proteomes" id="UP000000442">
    <property type="component" value="Chromosome"/>
</dbReference>
<dbReference type="STRING" id="177437.HRM2_10200"/>
<dbReference type="HOGENOM" id="CLU_2665081_0_0_7"/>
<evidence type="ECO:0000313" key="1">
    <source>
        <dbReference type="EMBL" id="ACN14132.1"/>
    </source>
</evidence>
<dbReference type="KEGG" id="dat:HRM2_10200"/>
<evidence type="ECO:0000313" key="2">
    <source>
        <dbReference type="Proteomes" id="UP000000442"/>
    </source>
</evidence>
<dbReference type="AlphaFoldDB" id="C0QL46"/>
<protein>
    <submittedName>
        <fullName evidence="1">Uncharacterized protein</fullName>
    </submittedName>
</protein>
<proteinExistence type="predicted"/>
<name>C0QL46_DESAH</name>
<organism evidence="1 2">
    <name type="scientific">Desulforapulum autotrophicum (strain ATCC 43914 / DSM 3382 / VKM B-1955 / HRM2)</name>
    <name type="common">Desulfobacterium autotrophicum</name>
    <dbReference type="NCBI Taxonomy" id="177437"/>
    <lineage>
        <taxon>Bacteria</taxon>
        <taxon>Pseudomonadati</taxon>
        <taxon>Thermodesulfobacteriota</taxon>
        <taxon>Desulfobacteria</taxon>
        <taxon>Desulfobacterales</taxon>
        <taxon>Desulfobacteraceae</taxon>
        <taxon>Desulforapulum</taxon>
    </lineage>
</organism>
<accession>C0QL46</accession>
<reference evidence="1 2" key="1">
    <citation type="journal article" date="2009" name="Environ. Microbiol.">
        <title>Genome sequence of Desulfobacterium autotrophicum HRM2, a marine sulfate reducer oxidizing organic carbon completely to carbon dioxide.</title>
        <authorList>
            <person name="Strittmatter A.W."/>
            <person name="Liesegang H."/>
            <person name="Rabus R."/>
            <person name="Decker I."/>
            <person name="Amann J."/>
            <person name="Andres S."/>
            <person name="Henne A."/>
            <person name="Fricke W.F."/>
            <person name="Martinez-Arias R."/>
            <person name="Bartels D."/>
            <person name="Goesmann A."/>
            <person name="Krause L."/>
            <person name="Puehler A."/>
            <person name="Klenk H.P."/>
            <person name="Richter M."/>
            <person name="Schuler M."/>
            <person name="Gloeckner F.O."/>
            <person name="Meyerdierks A."/>
            <person name="Gottschalk G."/>
            <person name="Amann R."/>
        </authorList>
    </citation>
    <scope>NUCLEOTIDE SEQUENCE [LARGE SCALE GENOMIC DNA]</scope>
    <source>
        <strain evidence="2">ATCC 43914 / DSM 3382 / HRM2</strain>
    </source>
</reference>
<gene>
    <name evidence="1" type="ordered locus">HRM2_10200</name>
</gene>
<keyword evidence="2" id="KW-1185">Reference proteome</keyword>
<dbReference type="EMBL" id="CP001087">
    <property type="protein sequence ID" value="ACN14132.1"/>
    <property type="molecule type" value="Genomic_DNA"/>
</dbReference>